<evidence type="ECO:0000256" key="2">
    <source>
        <dbReference type="SAM" id="Phobius"/>
    </source>
</evidence>
<sequence>MDDQKSIDEEQKENDTGYYTPKNILNPAMFRLSEITKALHEVNNEIEKDNAERMYILNNVEHDHFHDDIAPQPLSPIPQPIKESSNFDDLDKILFFLLLLFIGIFLLILVLSWS</sequence>
<feature type="transmembrane region" description="Helical" evidence="2">
    <location>
        <begin position="93"/>
        <end position="113"/>
    </location>
</feature>
<reference evidence="3 4" key="1">
    <citation type="submission" date="2020-04" db="EMBL/GenBank/DDBJ databases">
        <authorList>
            <person name="Laetsch R D."/>
            <person name="Stevens L."/>
            <person name="Kumar S."/>
            <person name="Blaxter L. M."/>
        </authorList>
    </citation>
    <scope>NUCLEOTIDE SEQUENCE [LARGE SCALE GENOMIC DNA]</scope>
</reference>
<keyword evidence="2" id="KW-0472">Membrane</keyword>
<dbReference type="AlphaFoldDB" id="A0A8S1ELP2"/>
<organism evidence="3 4">
    <name type="scientific">Caenorhabditis bovis</name>
    <dbReference type="NCBI Taxonomy" id="2654633"/>
    <lineage>
        <taxon>Eukaryota</taxon>
        <taxon>Metazoa</taxon>
        <taxon>Ecdysozoa</taxon>
        <taxon>Nematoda</taxon>
        <taxon>Chromadorea</taxon>
        <taxon>Rhabditida</taxon>
        <taxon>Rhabditina</taxon>
        <taxon>Rhabditomorpha</taxon>
        <taxon>Rhabditoidea</taxon>
        <taxon>Rhabditidae</taxon>
        <taxon>Peloderinae</taxon>
        <taxon>Caenorhabditis</taxon>
    </lineage>
</organism>
<evidence type="ECO:0000256" key="1">
    <source>
        <dbReference type="SAM" id="MobiDB-lite"/>
    </source>
</evidence>
<dbReference type="Proteomes" id="UP000494206">
    <property type="component" value="Unassembled WGS sequence"/>
</dbReference>
<feature type="region of interest" description="Disordered" evidence="1">
    <location>
        <begin position="1"/>
        <end position="22"/>
    </location>
</feature>
<protein>
    <submittedName>
        <fullName evidence="3">Uncharacterized protein</fullName>
    </submittedName>
</protein>
<dbReference type="OrthoDB" id="5837567at2759"/>
<proteinExistence type="predicted"/>
<gene>
    <name evidence="3" type="ORF">CBOVIS_LOCUS4685</name>
</gene>
<accession>A0A8S1ELP2</accession>
<keyword evidence="2" id="KW-1133">Transmembrane helix</keyword>
<feature type="compositionally biased region" description="Basic and acidic residues" evidence="1">
    <location>
        <begin position="1"/>
        <end position="15"/>
    </location>
</feature>
<name>A0A8S1ELP2_9PELO</name>
<evidence type="ECO:0000313" key="3">
    <source>
        <dbReference type="EMBL" id="CAB3402008.1"/>
    </source>
</evidence>
<comment type="caution">
    <text evidence="3">The sequence shown here is derived from an EMBL/GenBank/DDBJ whole genome shotgun (WGS) entry which is preliminary data.</text>
</comment>
<keyword evidence="2" id="KW-0812">Transmembrane</keyword>
<evidence type="ECO:0000313" key="4">
    <source>
        <dbReference type="Proteomes" id="UP000494206"/>
    </source>
</evidence>
<keyword evidence="4" id="KW-1185">Reference proteome</keyword>
<dbReference type="EMBL" id="CADEPM010000003">
    <property type="protein sequence ID" value="CAB3402008.1"/>
    <property type="molecule type" value="Genomic_DNA"/>
</dbReference>